<dbReference type="CDD" id="cd06225">
    <property type="entry name" value="HAMP"/>
    <property type="match status" value="1"/>
</dbReference>
<dbReference type="RefSeq" id="WP_129890383.1">
    <property type="nucleotide sequence ID" value="NZ_CP035758.1"/>
</dbReference>
<keyword evidence="10" id="KW-1185">Reference proteome</keyword>
<name>A0A4P6JVH0_KTERU</name>
<dbReference type="GO" id="GO:0046983">
    <property type="term" value="F:protein dimerization activity"/>
    <property type="evidence" value="ECO:0007669"/>
    <property type="project" value="InterPro"/>
</dbReference>
<gene>
    <name evidence="9" type="ORF">EPA93_26410</name>
</gene>
<dbReference type="Gene3D" id="1.20.5.1930">
    <property type="match status" value="1"/>
</dbReference>
<dbReference type="OrthoDB" id="9781904at2"/>
<keyword evidence="7" id="KW-0812">Transmembrane</keyword>
<evidence type="ECO:0000256" key="3">
    <source>
        <dbReference type="ARBA" id="ARBA00022679"/>
    </source>
</evidence>
<dbReference type="EMBL" id="CP035758">
    <property type="protein sequence ID" value="QBD79330.1"/>
    <property type="molecule type" value="Genomic_DNA"/>
</dbReference>
<dbReference type="Gene3D" id="3.30.565.10">
    <property type="entry name" value="Histidine kinase-like ATPase, C-terminal domain"/>
    <property type="match status" value="1"/>
</dbReference>
<organism evidence="9 10">
    <name type="scientific">Ktedonosporobacter rubrisoli</name>
    <dbReference type="NCBI Taxonomy" id="2509675"/>
    <lineage>
        <taxon>Bacteria</taxon>
        <taxon>Bacillati</taxon>
        <taxon>Chloroflexota</taxon>
        <taxon>Ktedonobacteria</taxon>
        <taxon>Ktedonobacterales</taxon>
        <taxon>Ktedonosporobacteraceae</taxon>
        <taxon>Ktedonosporobacter</taxon>
    </lineage>
</organism>
<sequence>MKLLSRMASPFSRLQWKLTFSYTLITVLALLVVEILFAILVVWGINQFIPYAVMDSIQSEATQAATYFVAGKPDKEKLSNWIPQVEDDQVLIETRRFTAVVDSKGQVVVSEGRDQFPANSNIQARLPAQAAPILHKALSSGSDGSVQSMDLADGGMLIIAPIVDKDDNVVGALVSHVVNARIPLLTIFPPILLAILLSALIFLIFAGFVGAIFGALTARGFTKRFSNLALAVENWSRGNFSTFVKDSSGDELGSLSRRLNLMAEQLQQLLQTRQKLATLEERNRLARDLHDSVKQQVFAVSMQVSTAKALLSNDSESAKTHLNEAERLVRQAQQELNSLIRELRPVGLEGKGLALALQEYVLDWMGQTAISAVVNVEGEQALAQAVEEAMFRVAQEALANVARHSQASSVQLCLLCEKDLVTLSIADDGKGFEVSARRGQGVGLQSMRERMQTLHGQVEIKSIKGKGTTVIARCEPGAVSV</sequence>
<dbReference type="GO" id="GO:0016020">
    <property type="term" value="C:membrane"/>
    <property type="evidence" value="ECO:0007669"/>
    <property type="project" value="UniProtKB-SubCell"/>
</dbReference>
<feature type="transmembrane region" description="Helical" evidence="7">
    <location>
        <begin position="191"/>
        <end position="216"/>
    </location>
</feature>
<accession>A0A4P6JVH0</accession>
<evidence type="ECO:0000256" key="2">
    <source>
        <dbReference type="ARBA" id="ARBA00022553"/>
    </source>
</evidence>
<proteinExistence type="predicted"/>
<keyword evidence="5" id="KW-0902">Two-component regulatory system</keyword>
<feature type="coiled-coil region" evidence="6">
    <location>
        <begin position="252"/>
        <end position="342"/>
    </location>
</feature>
<dbReference type="AlphaFoldDB" id="A0A4P6JVH0"/>
<dbReference type="InterPro" id="IPR036890">
    <property type="entry name" value="HATPase_C_sf"/>
</dbReference>
<dbReference type="InterPro" id="IPR050482">
    <property type="entry name" value="Sensor_HK_TwoCompSys"/>
</dbReference>
<evidence type="ECO:0000256" key="4">
    <source>
        <dbReference type="ARBA" id="ARBA00022777"/>
    </source>
</evidence>
<dbReference type="PROSITE" id="PS50885">
    <property type="entry name" value="HAMP"/>
    <property type="match status" value="1"/>
</dbReference>
<protein>
    <submittedName>
        <fullName evidence="9">HAMP domain-containing protein</fullName>
    </submittedName>
</protein>
<keyword evidence="7" id="KW-1133">Transmembrane helix</keyword>
<keyword evidence="2" id="KW-0597">Phosphoprotein</keyword>
<dbReference type="Pfam" id="PF02518">
    <property type="entry name" value="HATPase_c"/>
    <property type="match status" value="1"/>
</dbReference>
<dbReference type="PANTHER" id="PTHR24421:SF61">
    <property type="entry name" value="OXYGEN SENSOR HISTIDINE KINASE NREB"/>
    <property type="match status" value="1"/>
</dbReference>
<reference evidence="9 10" key="1">
    <citation type="submission" date="2019-01" db="EMBL/GenBank/DDBJ databases">
        <title>Ktedonosporobacter rubrisoli SCAWS-G2.</title>
        <authorList>
            <person name="Huang Y."/>
            <person name="Yan B."/>
        </authorList>
    </citation>
    <scope>NUCLEOTIDE SEQUENCE [LARGE SCALE GENOMIC DNA]</scope>
    <source>
        <strain evidence="9 10">SCAWS-G2</strain>
    </source>
</reference>
<evidence type="ECO:0000313" key="9">
    <source>
        <dbReference type="EMBL" id="QBD79330.1"/>
    </source>
</evidence>
<dbReference type="Proteomes" id="UP000290365">
    <property type="component" value="Chromosome"/>
</dbReference>
<keyword evidence="7" id="KW-0472">Membrane</keyword>
<evidence type="ECO:0000256" key="7">
    <source>
        <dbReference type="SAM" id="Phobius"/>
    </source>
</evidence>
<dbReference type="InterPro" id="IPR003660">
    <property type="entry name" value="HAMP_dom"/>
</dbReference>
<dbReference type="SMART" id="SM00304">
    <property type="entry name" value="HAMP"/>
    <property type="match status" value="1"/>
</dbReference>
<keyword evidence="6" id="KW-0175">Coiled coil</keyword>
<feature type="domain" description="HAMP" evidence="8">
    <location>
        <begin position="219"/>
        <end position="271"/>
    </location>
</feature>
<keyword evidence="4" id="KW-0418">Kinase</keyword>
<evidence type="ECO:0000256" key="6">
    <source>
        <dbReference type="SAM" id="Coils"/>
    </source>
</evidence>
<dbReference type="GO" id="GO:0000155">
    <property type="term" value="F:phosphorelay sensor kinase activity"/>
    <property type="evidence" value="ECO:0007669"/>
    <property type="project" value="InterPro"/>
</dbReference>
<dbReference type="InterPro" id="IPR003594">
    <property type="entry name" value="HATPase_dom"/>
</dbReference>
<dbReference type="SUPFAM" id="SSF55874">
    <property type="entry name" value="ATPase domain of HSP90 chaperone/DNA topoisomerase II/histidine kinase"/>
    <property type="match status" value="1"/>
</dbReference>
<dbReference type="SUPFAM" id="SSF158472">
    <property type="entry name" value="HAMP domain-like"/>
    <property type="match status" value="1"/>
</dbReference>
<comment type="subcellular location">
    <subcellularLocation>
        <location evidence="1">Membrane</location>
    </subcellularLocation>
</comment>
<dbReference type="CDD" id="cd16917">
    <property type="entry name" value="HATPase_UhpB-NarQ-NarX-like"/>
    <property type="match status" value="1"/>
</dbReference>
<evidence type="ECO:0000313" key="10">
    <source>
        <dbReference type="Proteomes" id="UP000290365"/>
    </source>
</evidence>
<keyword evidence="3" id="KW-0808">Transferase</keyword>
<dbReference type="InterPro" id="IPR011712">
    <property type="entry name" value="Sig_transdc_His_kin_sub3_dim/P"/>
</dbReference>
<dbReference type="Gene3D" id="6.10.340.10">
    <property type="match status" value="1"/>
</dbReference>
<evidence type="ECO:0000256" key="1">
    <source>
        <dbReference type="ARBA" id="ARBA00004370"/>
    </source>
</evidence>
<dbReference type="Pfam" id="PF07730">
    <property type="entry name" value="HisKA_3"/>
    <property type="match status" value="1"/>
</dbReference>
<evidence type="ECO:0000259" key="8">
    <source>
        <dbReference type="PROSITE" id="PS50885"/>
    </source>
</evidence>
<dbReference type="SMART" id="SM00387">
    <property type="entry name" value="HATPase_c"/>
    <property type="match status" value="1"/>
</dbReference>
<dbReference type="Pfam" id="PF00672">
    <property type="entry name" value="HAMP"/>
    <property type="match status" value="1"/>
</dbReference>
<feature type="transmembrane region" description="Helical" evidence="7">
    <location>
        <begin position="20"/>
        <end position="45"/>
    </location>
</feature>
<evidence type="ECO:0000256" key="5">
    <source>
        <dbReference type="ARBA" id="ARBA00023012"/>
    </source>
</evidence>
<dbReference type="PANTHER" id="PTHR24421">
    <property type="entry name" value="NITRATE/NITRITE SENSOR PROTEIN NARX-RELATED"/>
    <property type="match status" value="1"/>
</dbReference>
<dbReference type="KEGG" id="kbs:EPA93_26410"/>